<dbReference type="OrthoDB" id="9808753at2"/>
<dbReference type="AlphaFoldDB" id="A0A502F490"/>
<dbReference type="Proteomes" id="UP000319700">
    <property type="component" value="Unassembled WGS sequence"/>
</dbReference>
<feature type="coiled-coil region" evidence="1">
    <location>
        <begin position="203"/>
        <end position="230"/>
    </location>
</feature>
<accession>A0A502F490</accession>
<proteinExistence type="predicted"/>
<sequence length="233" mass="25547">MLIHCFGQIYTQWGITNATKTASGNIGIGQDNPSAKLEVVGDISSNGINQRIGFDTKDNFTNATGTIAHYGMSISNNPAKEPIVSHSGYFGMNFFTEGLARIKIDIGGNVGIGSTNPDEKLTVKGKIHAEEVIVDLAIPADYVFEKYYTGKSSLKSSYVMPTLAEIEKFTKENNHLPNVPSAQEIKDKGLQLGEMSNILLQKIEELTLYIIEQNKKIEALEAKVNKKKSTEMD</sequence>
<protein>
    <submittedName>
        <fullName evidence="2">Uncharacterized protein</fullName>
    </submittedName>
</protein>
<keyword evidence="1" id="KW-0175">Coiled coil</keyword>
<dbReference type="EMBL" id="RCZH01000002">
    <property type="protein sequence ID" value="TPG44667.1"/>
    <property type="molecule type" value="Genomic_DNA"/>
</dbReference>
<gene>
    <name evidence="2" type="ORF">EAH81_04135</name>
</gene>
<keyword evidence="3" id="KW-1185">Reference proteome</keyword>
<evidence type="ECO:0000256" key="1">
    <source>
        <dbReference type="SAM" id="Coils"/>
    </source>
</evidence>
<organism evidence="2 3">
    <name type="scientific">Flavobacterium pectinovorum</name>
    <dbReference type="NCBI Taxonomy" id="29533"/>
    <lineage>
        <taxon>Bacteria</taxon>
        <taxon>Pseudomonadati</taxon>
        <taxon>Bacteroidota</taxon>
        <taxon>Flavobacteriia</taxon>
        <taxon>Flavobacteriales</taxon>
        <taxon>Flavobacteriaceae</taxon>
        <taxon>Flavobacterium</taxon>
    </lineage>
</organism>
<reference evidence="2 3" key="1">
    <citation type="journal article" date="2019" name="Environ. Microbiol.">
        <title>Species interactions and distinct microbial communities in high Arctic permafrost affected cryosols are associated with the CH4 and CO2 gas fluxes.</title>
        <authorList>
            <person name="Altshuler I."/>
            <person name="Hamel J."/>
            <person name="Turney S."/>
            <person name="Magnuson E."/>
            <person name="Levesque R."/>
            <person name="Greer C."/>
            <person name="Whyte L.G."/>
        </authorList>
    </citation>
    <scope>NUCLEOTIDE SEQUENCE [LARGE SCALE GENOMIC DNA]</scope>
    <source>
        <strain evidence="2 3">42</strain>
    </source>
</reference>
<evidence type="ECO:0000313" key="2">
    <source>
        <dbReference type="EMBL" id="TPG44667.1"/>
    </source>
</evidence>
<comment type="caution">
    <text evidence="2">The sequence shown here is derived from an EMBL/GenBank/DDBJ whole genome shotgun (WGS) entry which is preliminary data.</text>
</comment>
<name>A0A502F490_9FLAO</name>
<dbReference type="RefSeq" id="WP_140504032.1">
    <property type="nucleotide sequence ID" value="NZ_RCZH01000002.1"/>
</dbReference>
<evidence type="ECO:0000313" key="3">
    <source>
        <dbReference type="Proteomes" id="UP000319700"/>
    </source>
</evidence>